<evidence type="ECO:0000256" key="10">
    <source>
        <dbReference type="ARBA" id="ARBA00022859"/>
    </source>
</evidence>
<protein>
    <recommendedName>
        <fullName evidence="16">Toll-like receptor 4</fullName>
    </recommendedName>
</protein>
<keyword evidence="13" id="KW-0675">Receptor</keyword>
<dbReference type="InterPro" id="IPR032675">
    <property type="entry name" value="LRR_dom_sf"/>
</dbReference>
<feature type="domain" description="TIR" evidence="17">
    <location>
        <begin position="389"/>
        <end position="506"/>
    </location>
</feature>
<dbReference type="PROSITE" id="PS50104">
    <property type="entry name" value="TIR"/>
    <property type="match status" value="1"/>
</dbReference>
<dbReference type="GO" id="GO:0005886">
    <property type="term" value="C:plasma membrane"/>
    <property type="evidence" value="ECO:0007669"/>
    <property type="project" value="UniProtKB-SubCell"/>
</dbReference>
<keyword evidence="14" id="KW-0395">Inflammatory response</keyword>
<evidence type="ECO:0000256" key="13">
    <source>
        <dbReference type="ARBA" id="ARBA00023170"/>
    </source>
</evidence>
<dbReference type="SUPFAM" id="SSF52200">
    <property type="entry name" value="Toll/Interleukin receptor TIR domain"/>
    <property type="match status" value="1"/>
</dbReference>
<dbReference type="InterPro" id="IPR001611">
    <property type="entry name" value="Leu-rich_rpt"/>
</dbReference>
<reference evidence="18" key="5">
    <citation type="submission" date="2025-09" db="UniProtKB">
        <authorList>
            <consortium name="Ensembl"/>
        </authorList>
    </citation>
    <scope>IDENTIFICATION</scope>
</reference>
<dbReference type="InterPro" id="IPR035897">
    <property type="entry name" value="Toll_tir_struct_dom_sf"/>
</dbReference>
<comment type="similarity">
    <text evidence="4">Belongs to the Toll-like receptor family.</text>
</comment>
<dbReference type="GO" id="GO:0001875">
    <property type="term" value="F:lipopolysaccharide immune receptor activity"/>
    <property type="evidence" value="ECO:0007669"/>
    <property type="project" value="TreeGrafter"/>
</dbReference>
<evidence type="ECO:0000313" key="19">
    <source>
        <dbReference type="Proteomes" id="UP000314983"/>
    </source>
</evidence>
<dbReference type="InterPro" id="IPR000157">
    <property type="entry name" value="TIR_dom"/>
</dbReference>
<name>A0A4W4G2I5_ELEEL</name>
<evidence type="ECO:0000256" key="15">
    <source>
        <dbReference type="ARBA" id="ARBA00023273"/>
    </source>
</evidence>
<keyword evidence="19" id="KW-1185">Reference proteome</keyword>
<keyword evidence="10" id="KW-0391">Immunity</keyword>
<evidence type="ECO:0000256" key="11">
    <source>
        <dbReference type="ARBA" id="ARBA00022989"/>
    </source>
</evidence>
<dbReference type="STRING" id="8005.ENSEEEP00000030853"/>
<evidence type="ECO:0000256" key="8">
    <source>
        <dbReference type="ARBA" id="ARBA00022729"/>
    </source>
</evidence>
<dbReference type="GO" id="GO:0006954">
    <property type="term" value="P:inflammatory response"/>
    <property type="evidence" value="ECO:0007669"/>
    <property type="project" value="UniProtKB-KW"/>
</dbReference>
<sequence length="510" mass="59013">CVSPILDFSFNFLPSLYKSVLHWLYGLHVLDLTRQMRCHIQYIADDAFHNVKNVTTLILAGNPISHIGPDALNSLHNLHRLHISIIKVNHMTVLHEMRGNITLILSRNSILYIEPGAFRYILLRELNIQGTFVSLNTLRDSLKALSGLNVSKLIIGSYIPAISLKAVDPYYLDSLCLINFTEIYFLQKESSNTEFHVLHCRVNATKITLKEGYLRVIEYVPFHHLKEFYIDLSRNQISLKGCSYYYKDMFNIRYINLSLNANINIDRKPFSGLELLDVLDFHHTRLDVIGQYGDLQNLKYSTYLDLSYTSVTFSCHPSFQGLNSLKVLKIFCHTFQRDILGYLFANLTVLDVLDIIQLNTLQNLPSNLSKIFPHPYNILCYQASKQQSYSYDAFVIYSSKDECWVLDELLCLHMWDFEVGKAIISNIIDEGILGSRKIIVVFQVPQSWLVMQGNPIIIIIIILEDVEEETKNVFGLHKYLKKNTYLKWSQNPLNNMRFWIRLKKAVIASK</sequence>
<keyword evidence="12" id="KW-0472">Membrane</keyword>
<dbReference type="GO" id="GO:0046696">
    <property type="term" value="C:lipopolysaccharide receptor complex"/>
    <property type="evidence" value="ECO:0007669"/>
    <property type="project" value="TreeGrafter"/>
</dbReference>
<dbReference type="Proteomes" id="UP000314983">
    <property type="component" value="Chromosome 11"/>
</dbReference>
<evidence type="ECO:0000259" key="17">
    <source>
        <dbReference type="PROSITE" id="PS50104"/>
    </source>
</evidence>
<dbReference type="GO" id="GO:0002755">
    <property type="term" value="P:MyD88-dependent toll-like receptor signaling pathway"/>
    <property type="evidence" value="ECO:0007669"/>
    <property type="project" value="TreeGrafter"/>
</dbReference>
<dbReference type="Gene3D" id="3.40.50.10140">
    <property type="entry name" value="Toll/interleukin-1 receptor homology (TIR) domain"/>
    <property type="match status" value="1"/>
</dbReference>
<reference evidence="19" key="1">
    <citation type="journal article" date="2014" name="Science">
        <title>Nonhuman genetics. Genomic basis for the convergent evolution of electric organs.</title>
        <authorList>
            <person name="Gallant J.R."/>
            <person name="Traeger L.L."/>
            <person name="Volkening J.D."/>
            <person name="Moffett H."/>
            <person name="Chen P.H."/>
            <person name="Novina C.D."/>
            <person name="Phillips G.N.Jr."/>
            <person name="Anand R."/>
            <person name="Wells G.B."/>
            <person name="Pinch M."/>
            <person name="Guth R."/>
            <person name="Unguez G.A."/>
            <person name="Albert J.S."/>
            <person name="Zakon H.H."/>
            <person name="Samanta M.P."/>
            <person name="Sussman M.R."/>
        </authorList>
    </citation>
    <scope>NUCLEOTIDE SEQUENCE [LARGE SCALE GENOMIC DNA]</scope>
</reference>
<evidence type="ECO:0000256" key="12">
    <source>
        <dbReference type="ARBA" id="ARBA00023136"/>
    </source>
</evidence>
<keyword evidence="11" id="KW-1133">Transmembrane helix</keyword>
<evidence type="ECO:0000313" key="18">
    <source>
        <dbReference type="Ensembl" id="ENSEEEP00000030853.2"/>
    </source>
</evidence>
<keyword evidence="7" id="KW-0812">Transmembrane</keyword>
<dbReference type="Pfam" id="PF13855">
    <property type="entry name" value="LRR_8"/>
    <property type="match status" value="1"/>
</dbReference>
<dbReference type="GO" id="GO:0034142">
    <property type="term" value="P:toll-like receptor 4 signaling pathway"/>
    <property type="evidence" value="ECO:0007669"/>
    <property type="project" value="TreeGrafter"/>
</dbReference>
<keyword evidence="6" id="KW-0399">Innate immunity</keyword>
<organism evidence="18 19">
    <name type="scientific">Electrophorus electricus</name>
    <name type="common">Electric eel</name>
    <name type="synonym">Gymnotus electricus</name>
    <dbReference type="NCBI Taxonomy" id="8005"/>
    <lineage>
        <taxon>Eukaryota</taxon>
        <taxon>Metazoa</taxon>
        <taxon>Chordata</taxon>
        <taxon>Craniata</taxon>
        <taxon>Vertebrata</taxon>
        <taxon>Euteleostomi</taxon>
        <taxon>Actinopterygii</taxon>
        <taxon>Neopterygii</taxon>
        <taxon>Teleostei</taxon>
        <taxon>Ostariophysi</taxon>
        <taxon>Gymnotiformes</taxon>
        <taxon>Gymnotoidei</taxon>
        <taxon>Gymnotidae</taxon>
        <taxon>Electrophorus</taxon>
    </lineage>
</organism>
<keyword evidence="5" id="KW-1003">Cell membrane</keyword>
<dbReference type="SUPFAM" id="SSF52058">
    <property type="entry name" value="L domain-like"/>
    <property type="match status" value="2"/>
</dbReference>
<dbReference type="Ensembl" id="ENSEEET00000031219.2">
    <property type="protein sequence ID" value="ENSEEEP00000030853.2"/>
    <property type="gene ID" value="ENSEEEG00000014761.2"/>
</dbReference>
<evidence type="ECO:0000256" key="5">
    <source>
        <dbReference type="ARBA" id="ARBA00022475"/>
    </source>
</evidence>
<evidence type="ECO:0000256" key="1">
    <source>
        <dbReference type="ARBA" id="ARBA00004251"/>
    </source>
</evidence>
<accession>A0A4W4G2I5</accession>
<dbReference type="GO" id="GO:0045087">
    <property type="term" value="P:innate immune response"/>
    <property type="evidence" value="ECO:0007669"/>
    <property type="project" value="UniProtKB-KW"/>
</dbReference>
<dbReference type="GO" id="GO:0001726">
    <property type="term" value="C:ruffle"/>
    <property type="evidence" value="ECO:0007669"/>
    <property type="project" value="UniProtKB-SubCell"/>
</dbReference>
<dbReference type="SMART" id="SM00255">
    <property type="entry name" value="TIR"/>
    <property type="match status" value="1"/>
</dbReference>
<dbReference type="PANTHER" id="PTHR24365">
    <property type="entry name" value="TOLL-LIKE RECEPTOR"/>
    <property type="match status" value="1"/>
</dbReference>
<reference evidence="18" key="4">
    <citation type="submission" date="2025-08" db="UniProtKB">
        <authorList>
            <consortium name="Ensembl"/>
        </authorList>
    </citation>
    <scope>IDENTIFICATION</scope>
</reference>
<dbReference type="GO" id="GO:0001530">
    <property type="term" value="F:lipopolysaccharide binding"/>
    <property type="evidence" value="ECO:0007669"/>
    <property type="project" value="TreeGrafter"/>
</dbReference>
<evidence type="ECO:0000256" key="16">
    <source>
        <dbReference type="ARBA" id="ARBA00040109"/>
    </source>
</evidence>
<dbReference type="PANTHER" id="PTHR24365:SF521">
    <property type="entry name" value="TOLL-LIKE RECEPTOR 4"/>
    <property type="match status" value="1"/>
</dbReference>
<evidence type="ECO:0000256" key="6">
    <source>
        <dbReference type="ARBA" id="ARBA00022588"/>
    </source>
</evidence>
<keyword evidence="8" id="KW-0732">Signal</keyword>
<evidence type="ECO:0000256" key="2">
    <source>
        <dbReference type="ARBA" id="ARBA00004412"/>
    </source>
</evidence>
<dbReference type="GO" id="GO:0050829">
    <property type="term" value="P:defense response to Gram-negative bacterium"/>
    <property type="evidence" value="ECO:0007669"/>
    <property type="project" value="TreeGrafter"/>
</dbReference>
<evidence type="ECO:0000256" key="7">
    <source>
        <dbReference type="ARBA" id="ARBA00022692"/>
    </source>
</evidence>
<reference evidence="19" key="2">
    <citation type="journal article" date="2017" name="Sci. Adv.">
        <title>A tail of two voltages: Proteomic comparison of the three electric organs of the electric eel.</title>
        <authorList>
            <person name="Traeger L.L."/>
            <person name="Sabat G."/>
            <person name="Barrett-Wilt G.A."/>
            <person name="Wells G.B."/>
            <person name="Sussman M.R."/>
        </authorList>
    </citation>
    <scope>NUCLEOTIDE SEQUENCE [LARGE SCALE GENOMIC DNA]</scope>
</reference>
<dbReference type="AlphaFoldDB" id="A0A4W4G2I5"/>
<evidence type="ECO:0000256" key="9">
    <source>
        <dbReference type="ARBA" id="ARBA00022753"/>
    </source>
</evidence>
<keyword evidence="15" id="KW-0966">Cell projection</keyword>
<reference evidence="18" key="3">
    <citation type="submission" date="2020-05" db="EMBL/GenBank/DDBJ databases">
        <title>Electrophorus electricus (electric eel) genome, fEleEle1, primary haplotype.</title>
        <authorList>
            <person name="Myers G."/>
            <person name="Meyer A."/>
            <person name="Fedrigo O."/>
            <person name="Formenti G."/>
            <person name="Rhie A."/>
            <person name="Tracey A."/>
            <person name="Sims Y."/>
            <person name="Jarvis E.D."/>
        </authorList>
    </citation>
    <scope>NUCLEOTIDE SEQUENCE [LARGE SCALE GENOMIC DNA]</scope>
</reference>
<proteinExistence type="inferred from homology"/>
<comment type="subcellular location">
    <subcellularLocation>
        <location evidence="1">Cell membrane</location>
        <topology evidence="1">Single-pass type I membrane protein</topology>
    </subcellularLocation>
    <subcellularLocation>
        <location evidence="3">Cell projection</location>
        <location evidence="3">Ruffle</location>
    </subcellularLocation>
    <subcellularLocation>
        <location evidence="2">Early endosome</location>
    </subcellularLocation>
</comment>
<evidence type="ECO:0000256" key="14">
    <source>
        <dbReference type="ARBA" id="ARBA00023198"/>
    </source>
</evidence>
<dbReference type="GeneTree" id="ENSGT00940000156323"/>
<keyword evidence="9" id="KW-0967">Endosome</keyword>
<evidence type="ECO:0000256" key="3">
    <source>
        <dbReference type="ARBA" id="ARBA00004466"/>
    </source>
</evidence>
<dbReference type="Gene3D" id="3.80.10.10">
    <property type="entry name" value="Ribonuclease Inhibitor"/>
    <property type="match status" value="2"/>
</dbReference>
<evidence type="ECO:0000256" key="4">
    <source>
        <dbReference type="ARBA" id="ARBA00009634"/>
    </source>
</evidence>
<dbReference type="GO" id="GO:0032497">
    <property type="term" value="P:detection of lipopolysaccharide"/>
    <property type="evidence" value="ECO:0007669"/>
    <property type="project" value="TreeGrafter"/>
</dbReference>
<dbReference type="GO" id="GO:0005769">
    <property type="term" value="C:early endosome"/>
    <property type="evidence" value="ECO:0007669"/>
    <property type="project" value="UniProtKB-SubCell"/>
</dbReference>